<comment type="subcellular location">
    <subcellularLocation>
        <location evidence="1">Secreted</location>
    </subcellularLocation>
</comment>
<reference evidence="4 5" key="1">
    <citation type="submission" date="2016-02" db="EMBL/GenBank/DDBJ databases">
        <title>Ulvibacter sp. LPB0005, isolated from Thais luteostoma.</title>
        <authorList>
            <person name="Shin S.-K."/>
            <person name="Yi H."/>
        </authorList>
    </citation>
    <scope>NUCLEOTIDE SEQUENCE [LARGE SCALE GENOMIC DNA]</scope>
    <source>
        <strain evidence="4 5">LPB0005</strain>
    </source>
</reference>
<evidence type="ECO:0000313" key="5">
    <source>
        <dbReference type="Proteomes" id="UP000077013"/>
    </source>
</evidence>
<proteinExistence type="predicted"/>
<sequence length="246" mass="28916">MGSIKKPEPGVHIINSHYVTPNLVGHDDYQIFENFLKHLDASCTLISLEEATQMIVDKIPAKKTSYVAFTFDDGFEECYHVIAPLLEKYNTTGAFFINANFVESDDVYRTAFNDRIRIDTKTPMNWSQIKELHERGHVIGSHTMDHYNLADLNEEELHFQIQENKSILEKKLEYSCDYFAWTYGKLIHFPQHALDIAQKFHPYIFSGTNYKKYFSYGTSVINRRHLEPYWPKNHLNYFLSIKKTWS</sequence>
<feature type="domain" description="NodB homology" evidence="3">
    <location>
        <begin position="65"/>
        <end position="246"/>
    </location>
</feature>
<dbReference type="GO" id="GO:0016810">
    <property type="term" value="F:hydrolase activity, acting on carbon-nitrogen (but not peptide) bonds"/>
    <property type="evidence" value="ECO:0007669"/>
    <property type="project" value="InterPro"/>
</dbReference>
<dbReference type="Pfam" id="PF01522">
    <property type="entry name" value="Polysacc_deac_1"/>
    <property type="match status" value="1"/>
</dbReference>
<dbReference type="PANTHER" id="PTHR34216:SF3">
    <property type="entry name" value="POLY-BETA-1,6-N-ACETYL-D-GLUCOSAMINE N-DEACETYLASE"/>
    <property type="match status" value="1"/>
</dbReference>
<evidence type="ECO:0000256" key="2">
    <source>
        <dbReference type="ARBA" id="ARBA00022729"/>
    </source>
</evidence>
<gene>
    <name evidence="4" type="ORF">ULVI_12615</name>
</gene>
<keyword evidence="2" id="KW-0732">Signal</keyword>
<name>A0A167G8V0_9FLAO</name>
<dbReference type="PROSITE" id="PS51677">
    <property type="entry name" value="NODB"/>
    <property type="match status" value="1"/>
</dbReference>
<dbReference type="AlphaFoldDB" id="A0A167G8V0"/>
<dbReference type="InterPro" id="IPR051398">
    <property type="entry name" value="Polysacch_Deacetylase"/>
</dbReference>
<evidence type="ECO:0000313" key="4">
    <source>
        <dbReference type="EMBL" id="OAB77339.1"/>
    </source>
</evidence>
<dbReference type="Gene3D" id="3.20.20.370">
    <property type="entry name" value="Glycoside hydrolase/deacetylase"/>
    <property type="match status" value="1"/>
</dbReference>
<keyword evidence="5" id="KW-1185">Reference proteome</keyword>
<dbReference type="SUPFAM" id="SSF88713">
    <property type="entry name" value="Glycoside hydrolase/deacetylase"/>
    <property type="match status" value="1"/>
</dbReference>
<dbReference type="CDD" id="cd10918">
    <property type="entry name" value="CE4_NodB_like_5s_6s"/>
    <property type="match status" value="1"/>
</dbReference>
<dbReference type="PANTHER" id="PTHR34216">
    <property type="match status" value="1"/>
</dbReference>
<evidence type="ECO:0000259" key="3">
    <source>
        <dbReference type="PROSITE" id="PS51677"/>
    </source>
</evidence>
<protein>
    <recommendedName>
        <fullName evidence="3">NodB homology domain-containing protein</fullName>
    </recommendedName>
</protein>
<evidence type="ECO:0000256" key="1">
    <source>
        <dbReference type="ARBA" id="ARBA00004613"/>
    </source>
</evidence>
<accession>A0A167G8V0</accession>
<dbReference type="InterPro" id="IPR011330">
    <property type="entry name" value="Glyco_hydro/deAcase_b/a-brl"/>
</dbReference>
<dbReference type="GO" id="GO:0005975">
    <property type="term" value="P:carbohydrate metabolic process"/>
    <property type="evidence" value="ECO:0007669"/>
    <property type="project" value="InterPro"/>
</dbReference>
<dbReference type="STRING" id="1763537.ULVI_12615"/>
<dbReference type="GO" id="GO:0005576">
    <property type="term" value="C:extracellular region"/>
    <property type="evidence" value="ECO:0007669"/>
    <property type="project" value="UniProtKB-SubCell"/>
</dbReference>
<comment type="caution">
    <text evidence="4">The sequence shown here is derived from an EMBL/GenBank/DDBJ whole genome shotgun (WGS) entry which is preliminary data.</text>
</comment>
<dbReference type="EMBL" id="LRXL01000049">
    <property type="protein sequence ID" value="OAB77339.1"/>
    <property type="molecule type" value="Genomic_DNA"/>
</dbReference>
<dbReference type="Proteomes" id="UP000077013">
    <property type="component" value="Unassembled WGS sequence"/>
</dbReference>
<dbReference type="InterPro" id="IPR002509">
    <property type="entry name" value="NODB_dom"/>
</dbReference>
<organism evidence="4 5">
    <name type="scientific">Cochleicola gelatinilyticus</name>
    <dbReference type="NCBI Taxonomy" id="1763537"/>
    <lineage>
        <taxon>Bacteria</taxon>
        <taxon>Pseudomonadati</taxon>
        <taxon>Bacteroidota</taxon>
        <taxon>Flavobacteriia</taxon>
        <taxon>Flavobacteriales</taxon>
        <taxon>Flavobacteriaceae</taxon>
        <taxon>Cochleicola</taxon>
    </lineage>
</organism>